<protein>
    <submittedName>
        <fullName evidence="2">Uncharacterized protein</fullName>
    </submittedName>
</protein>
<proteinExistence type="predicted"/>
<dbReference type="AlphaFoldDB" id="A0AAW1SKF8"/>
<dbReference type="Proteomes" id="UP001485043">
    <property type="component" value="Unassembled WGS sequence"/>
</dbReference>
<feature type="compositionally biased region" description="Low complexity" evidence="1">
    <location>
        <begin position="16"/>
        <end position="32"/>
    </location>
</feature>
<evidence type="ECO:0000313" key="3">
    <source>
        <dbReference type="Proteomes" id="UP001485043"/>
    </source>
</evidence>
<evidence type="ECO:0000256" key="1">
    <source>
        <dbReference type="SAM" id="MobiDB-lite"/>
    </source>
</evidence>
<accession>A0AAW1SKF8</accession>
<name>A0AAW1SKF8_9CHLO</name>
<keyword evidence="3" id="KW-1185">Reference proteome</keyword>
<organism evidence="2 3">
    <name type="scientific">Apatococcus fuscideae</name>
    <dbReference type="NCBI Taxonomy" id="2026836"/>
    <lineage>
        <taxon>Eukaryota</taxon>
        <taxon>Viridiplantae</taxon>
        <taxon>Chlorophyta</taxon>
        <taxon>core chlorophytes</taxon>
        <taxon>Trebouxiophyceae</taxon>
        <taxon>Chlorellales</taxon>
        <taxon>Chlorellaceae</taxon>
        <taxon>Apatococcus</taxon>
    </lineage>
</organism>
<feature type="region of interest" description="Disordered" evidence="1">
    <location>
        <begin position="1"/>
        <end position="83"/>
    </location>
</feature>
<dbReference type="EMBL" id="JALJOV010001490">
    <property type="protein sequence ID" value="KAK9847148.1"/>
    <property type="molecule type" value="Genomic_DNA"/>
</dbReference>
<comment type="caution">
    <text evidence="2">The sequence shown here is derived from an EMBL/GenBank/DDBJ whole genome shotgun (WGS) entry which is preliminary data.</text>
</comment>
<feature type="compositionally biased region" description="Basic residues" evidence="1">
    <location>
        <begin position="51"/>
        <end position="62"/>
    </location>
</feature>
<evidence type="ECO:0000313" key="2">
    <source>
        <dbReference type="EMBL" id="KAK9847148.1"/>
    </source>
</evidence>
<feature type="compositionally biased region" description="Basic residues" evidence="1">
    <location>
        <begin position="1"/>
        <end position="11"/>
    </location>
</feature>
<sequence length="230" mass="25539">MPCKVQKRQIIKARAAEASSEASRASFAARAETSGSRSGVEAEGSHALPGRAKKKKTGKHAAPKTAEQEVAESIPQPEAPSPEEIDIAKGILKKIHKLRHDAPNAEQLIAELGDPDPDDPKCVAEIVDHMRLSHAVDPVGGLPQEVEAANTQDEHAWRPVPSPFKHLFEPRYGLPIVRRYLTYGELLKEIRMEQVYEIAFFCEEKFEDEGLTFAHMRPLRPKPLVTYIIA</sequence>
<reference evidence="2 3" key="1">
    <citation type="journal article" date="2024" name="Nat. Commun.">
        <title>Phylogenomics reveals the evolutionary origins of lichenization in chlorophyte algae.</title>
        <authorList>
            <person name="Puginier C."/>
            <person name="Libourel C."/>
            <person name="Otte J."/>
            <person name="Skaloud P."/>
            <person name="Haon M."/>
            <person name="Grisel S."/>
            <person name="Petersen M."/>
            <person name="Berrin J.G."/>
            <person name="Delaux P.M."/>
            <person name="Dal Grande F."/>
            <person name="Keller J."/>
        </authorList>
    </citation>
    <scope>NUCLEOTIDE SEQUENCE [LARGE SCALE GENOMIC DNA]</scope>
    <source>
        <strain evidence="2 3">SAG 2523</strain>
    </source>
</reference>
<gene>
    <name evidence="2" type="ORF">WJX84_007062</name>
</gene>